<dbReference type="GO" id="GO:0000009">
    <property type="term" value="F:alpha-1,6-mannosyltransferase activity"/>
    <property type="evidence" value="ECO:0007669"/>
    <property type="project" value="InterPro"/>
</dbReference>
<dbReference type="EMBL" id="MN740796">
    <property type="protein sequence ID" value="QHU12055.1"/>
    <property type="molecule type" value="Genomic_DNA"/>
</dbReference>
<proteinExistence type="predicted"/>
<dbReference type="PANTHER" id="PTHR31834">
    <property type="entry name" value="INITIATION-SPECIFIC ALPHA-1,6-MANNOSYLTRANSFERASE"/>
    <property type="match status" value="1"/>
</dbReference>
<dbReference type="InterPro" id="IPR007577">
    <property type="entry name" value="GlycoTrfase_DXD_sugar-bd_CS"/>
</dbReference>
<dbReference type="GO" id="GO:0006487">
    <property type="term" value="P:protein N-linked glycosylation"/>
    <property type="evidence" value="ECO:0007669"/>
    <property type="project" value="TreeGrafter"/>
</dbReference>
<accession>A0A6C0K1Y0</accession>
<reference evidence="1" key="1">
    <citation type="journal article" date="2020" name="Nature">
        <title>Giant virus diversity and host interactions through global metagenomics.</title>
        <authorList>
            <person name="Schulz F."/>
            <person name="Roux S."/>
            <person name="Paez-Espino D."/>
            <person name="Jungbluth S."/>
            <person name="Walsh D.A."/>
            <person name="Denef V.J."/>
            <person name="McMahon K.D."/>
            <person name="Konstantinidis K.T."/>
            <person name="Eloe-Fadrosh E.A."/>
            <person name="Kyrpides N.C."/>
            <person name="Woyke T."/>
        </authorList>
    </citation>
    <scope>NUCLEOTIDE SEQUENCE</scope>
    <source>
        <strain evidence="1">GVMAG-S-1101169-75</strain>
    </source>
</reference>
<protein>
    <recommendedName>
        <fullName evidence="2">Glycosyltransferase</fullName>
    </recommendedName>
</protein>
<dbReference type="InterPro" id="IPR039367">
    <property type="entry name" value="Och1-like"/>
</dbReference>
<dbReference type="Gene3D" id="3.90.550.20">
    <property type="match status" value="1"/>
</dbReference>
<sequence>MIPRIVYQTWYSLQSIPEVYRERMEANKKMNPEYQFVLMDDQDMDDFFEGVAESVRMAYHRINPRYGPARADLFRYVLLYQRGGIYLDIKVRCRVPFREWIGSEDQGLLSYWDGLYYNRDVLKNQEGEIQNWNLAFVAGHPALKEVIRECCRKILETTIVEASSESMVGKRAVLETTGPILWTRHVEPFVIPKMASPVLSAKKEERIRRFSSCRVLDYGDSFHGLGKEAGNYTHYSFLREPLLLHSRNVIPFIQQTLPVCSMTKAGIYLLYPIMGDLDLRSMESLLRSCHVVFAIYHGMLAFLAVASGVPLESVRWLWLSEGKNQERVLYEGPWCVKQAFVTRDGNMCFHHRNYSRFDT</sequence>
<dbReference type="PANTHER" id="PTHR31834:SF1">
    <property type="entry name" value="INITIATION-SPECIFIC ALPHA-1,6-MANNOSYLTRANSFERASE"/>
    <property type="match status" value="1"/>
</dbReference>
<evidence type="ECO:0008006" key="2">
    <source>
        <dbReference type="Google" id="ProtNLM"/>
    </source>
</evidence>
<evidence type="ECO:0000313" key="1">
    <source>
        <dbReference type="EMBL" id="QHU12055.1"/>
    </source>
</evidence>
<dbReference type="SUPFAM" id="SSF53448">
    <property type="entry name" value="Nucleotide-diphospho-sugar transferases"/>
    <property type="match status" value="1"/>
</dbReference>
<name>A0A6C0K1Y0_9ZZZZ</name>
<organism evidence="1">
    <name type="scientific">viral metagenome</name>
    <dbReference type="NCBI Taxonomy" id="1070528"/>
    <lineage>
        <taxon>unclassified sequences</taxon>
        <taxon>metagenomes</taxon>
        <taxon>organismal metagenomes</taxon>
    </lineage>
</organism>
<dbReference type="GO" id="GO:0000136">
    <property type="term" value="C:mannan polymerase complex"/>
    <property type="evidence" value="ECO:0007669"/>
    <property type="project" value="TreeGrafter"/>
</dbReference>
<dbReference type="InterPro" id="IPR029044">
    <property type="entry name" value="Nucleotide-diphossugar_trans"/>
</dbReference>
<dbReference type="AlphaFoldDB" id="A0A6C0K1Y0"/>
<dbReference type="Pfam" id="PF04488">
    <property type="entry name" value="Gly_transf_sug"/>
    <property type="match status" value="1"/>
</dbReference>